<dbReference type="InterPro" id="IPR000866">
    <property type="entry name" value="AhpC/TSA"/>
</dbReference>
<dbReference type="InterPro" id="IPR036249">
    <property type="entry name" value="Thioredoxin-like_sf"/>
</dbReference>
<dbReference type="InterPro" id="IPR050924">
    <property type="entry name" value="Peroxiredoxin_BCP/PrxQ"/>
</dbReference>
<evidence type="ECO:0000256" key="13">
    <source>
        <dbReference type="PIRSR" id="PIRSR000239-1"/>
    </source>
</evidence>
<comment type="similarity">
    <text evidence="10">Belongs to the peroxiredoxin family. BCP/PrxQ subfamily.</text>
</comment>
<dbReference type="GO" id="GO:0008379">
    <property type="term" value="F:thioredoxin peroxidase activity"/>
    <property type="evidence" value="ECO:0007669"/>
    <property type="project" value="TreeGrafter"/>
</dbReference>
<evidence type="ECO:0000313" key="16">
    <source>
        <dbReference type="Proteomes" id="UP000713222"/>
    </source>
</evidence>
<dbReference type="AlphaFoldDB" id="A0A964XS45"/>
<protein>
    <recommendedName>
        <fullName evidence="3">thioredoxin-dependent peroxiredoxin</fullName>
        <ecNumber evidence="3">1.11.1.24</ecNumber>
    </recommendedName>
    <alternativeName>
        <fullName evidence="9">Thioredoxin peroxidase</fullName>
    </alternativeName>
    <alternativeName>
        <fullName evidence="11">Thioredoxin-dependent peroxiredoxin Bcp</fullName>
    </alternativeName>
</protein>
<evidence type="ECO:0000256" key="12">
    <source>
        <dbReference type="ARBA" id="ARBA00049091"/>
    </source>
</evidence>
<dbReference type="PANTHER" id="PTHR42801:SF4">
    <property type="entry name" value="AHPC_TSA FAMILY PROTEIN"/>
    <property type="match status" value="1"/>
</dbReference>
<name>A0A964XS45_9PROT</name>
<dbReference type="EC" id="1.11.1.24" evidence="3"/>
<dbReference type="FunFam" id="3.40.30.10:FF:000007">
    <property type="entry name" value="Thioredoxin-dependent thiol peroxidase"/>
    <property type="match status" value="1"/>
</dbReference>
<evidence type="ECO:0000256" key="6">
    <source>
        <dbReference type="ARBA" id="ARBA00023002"/>
    </source>
</evidence>
<proteinExistence type="inferred from homology"/>
<evidence type="ECO:0000259" key="14">
    <source>
        <dbReference type="PROSITE" id="PS51352"/>
    </source>
</evidence>
<feature type="domain" description="Thioredoxin" evidence="14">
    <location>
        <begin position="2"/>
        <end position="155"/>
    </location>
</feature>
<dbReference type="PROSITE" id="PS51352">
    <property type="entry name" value="THIOREDOXIN_2"/>
    <property type="match status" value="1"/>
</dbReference>
<evidence type="ECO:0000313" key="15">
    <source>
        <dbReference type="EMBL" id="NBN88112.1"/>
    </source>
</evidence>
<evidence type="ECO:0000256" key="3">
    <source>
        <dbReference type="ARBA" id="ARBA00013017"/>
    </source>
</evidence>
<evidence type="ECO:0000256" key="10">
    <source>
        <dbReference type="ARBA" id="ARBA00038489"/>
    </source>
</evidence>
<dbReference type="EMBL" id="RGET01000049">
    <property type="protein sequence ID" value="NBN88112.1"/>
    <property type="molecule type" value="Genomic_DNA"/>
</dbReference>
<feature type="active site" description="Cysteine sulfenic acid (-SOH) intermediate; for peroxidase activity" evidence="13">
    <location>
        <position position="45"/>
    </location>
</feature>
<dbReference type="InterPro" id="IPR013766">
    <property type="entry name" value="Thioredoxin_domain"/>
</dbReference>
<gene>
    <name evidence="15" type="ORF">EBV32_03360</name>
</gene>
<dbReference type="Proteomes" id="UP000713222">
    <property type="component" value="Unassembled WGS sequence"/>
</dbReference>
<evidence type="ECO:0000256" key="2">
    <source>
        <dbReference type="ARBA" id="ARBA00011245"/>
    </source>
</evidence>
<dbReference type="GO" id="GO:0034599">
    <property type="term" value="P:cellular response to oxidative stress"/>
    <property type="evidence" value="ECO:0007669"/>
    <property type="project" value="TreeGrafter"/>
</dbReference>
<dbReference type="PIRSF" id="PIRSF000239">
    <property type="entry name" value="AHPC"/>
    <property type="match status" value="1"/>
</dbReference>
<keyword evidence="6" id="KW-0560">Oxidoreductase</keyword>
<accession>A0A964XS45</accession>
<evidence type="ECO:0000256" key="7">
    <source>
        <dbReference type="ARBA" id="ARBA00023157"/>
    </source>
</evidence>
<dbReference type="PANTHER" id="PTHR42801">
    <property type="entry name" value="THIOREDOXIN-DEPENDENT PEROXIDE REDUCTASE"/>
    <property type="match status" value="1"/>
</dbReference>
<keyword evidence="4" id="KW-0575">Peroxidase</keyword>
<sequence length="155" mass="17926">MIKENSKAPNFNLPSSANNNEFELKMNKNKFLVIYFYPKDNTPGCTKEAKDFSKLYRKFKKLNCEIVGVSKDNIESHKKFISKFKIPFQLLSDEKMIALKKYGAWGEKSMYGKKFMGIKRTTVLINPKGKIIKIWNNVKVKDHAAEVLNAVKEII</sequence>
<comment type="catalytic activity">
    <reaction evidence="12">
        <text>a hydroperoxide + [thioredoxin]-dithiol = an alcohol + [thioredoxin]-disulfide + H2O</text>
        <dbReference type="Rhea" id="RHEA:62620"/>
        <dbReference type="Rhea" id="RHEA-COMP:10698"/>
        <dbReference type="Rhea" id="RHEA-COMP:10700"/>
        <dbReference type="ChEBI" id="CHEBI:15377"/>
        <dbReference type="ChEBI" id="CHEBI:29950"/>
        <dbReference type="ChEBI" id="CHEBI:30879"/>
        <dbReference type="ChEBI" id="CHEBI:35924"/>
        <dbReference type="ChEBI" id="CHEBI:50058"/>
        <dbReference type="EC" id="1.11.1.24"/>
    </reaction>
</comment>
<dbReference type="GO" id="GO:0005737">
    <property type="term" value="C:cytoplasm"/>
    <property type="evidence" value="ECO:0007669"/>
    <property type="project" value="TreeGrafter"/>
</dbReference>
<evidence type="ECO:0000256" key="1">
    <source>
        <dbReference type="ARBA" id="ARBA00003330"/>
    </source>
</evidence>
<keyword evidence="5" id="KW-0049">Antioxidant</keyword>
<evidence type="ECO:0000256" key="5">
    <source>
        <dbReference type="ARBA" id="ARBA00022862"/>
    </source>
</evidence>
<dbReference type="Pfam" id="PF00578">
    <property type="entry name" value="AhpC-TSA"/>
    <property type="match status" value="1"/>
</dbReference>
<comment type="function">
    <text evidence="1">Thiol-specific peroxidase that catalyzes the reduction of hydrogen peroxide and organic hydroperoxides to water and alcohols, respectively. Plays a role in cell protection against oxidative stress by detoxifying peroxides and as sensor of hydrogen peroxide-mediated signaling events.</text>
</comment>
<comment type="subunit">
    <text evidence="2">Monomer.</text>
</comment>
<organism evidence="15 16">
    <name type="scientific">Candidatus Fonsibacter lacus</name>
    <dbReference type="NCBI Taxonomy" id="2576439"/>
    <lineage>
        <taxon>Bacteria</taxon>
        <taxon>Pseudomonadati</taxon>
        <taxon>Pseudomonadota</taxon>
        <taxon>Alphaproteobacteria</taxon>
        <taxon>Candidatus Pelagibacterales</taxon>
        <taxon>Candidatus Pelagibacterales incertae sedis</taxon>
        <taxon>Candidatus Fonsibacter</taxon>
    </lineage>
</organism>
<dbReference type="GO" id="GO:0045454">
    <property type="term" value="P:cell redox homeostasis"/>
    <property type="evidence" value="ECO:0007669"/>
    <property type="project" value="TreeGrafter"/>
</dbReference>
<dbReference type="Gene3D" id="3.40.30.10">
    <property type="entry name" value="Glutaredoxin"/>
    <property type="match status" value="1"/>
</dbReference>
<dbReference type="SUPFAM" id="SSF52833">
    <property type="entry name" value="Thioredoxin-like"/>
    <property type="match status" value="1"/>
</dbReference>
<keyword evidence="7" id="KW-1015">Disulfide bond</keyword>
<dbReference type="InterPro" id="IPR024706">
    <property type="entry name" value="Peroxiredoxin_AhpC-typ"/>
</dbReference>
<comment type="caution">
    <text evidence="15">The sequence shown here is derived from an EMBL/GenBank/DDBJ whole genome shotgun (WGS) entry which is preliminary data.</text>
</comment>
<evidence type="ECO:0000256" key="9">
    <source>
        <dbReference type="ARBA" id="ARBA00032824"/>
    </source>
</evidence>
<evidence type="ECO:0000256" key="11">
    <source>
        <dbReference type="ARBA" id="ARBA00042639"/>
    </source>
</evidence>
<evidence type="ECO:0000256" key="8">
    <source>
        <dbReference type="ARBA" id="ARBA00023284"/>
    </source>
</evidence>
<reference evidence="15" key="1">
    <citation type="submission" date="2018-10" db="EMBL/GenBank/DDBJ databases">
        <title>Iterative Subtractive Binning of Freshwater Chronoseries Metagenomes Recovers Nearly Complete Genomes from over Four Hundred Novel Species.</title>
        <authorList>
            <person name="Rodriguez-R L.M."/>
            <person name="Tsementzi D."/>
            <person name="Luo C."/>
            <person name="Konstantinidis K.T."/>
        </authorList>
    </citation>
    <scope>NUCLEOTIDE SEQUENCE</scope>
    <source>
        <strain evidence="15">WB7_6_001</strain>
    </source>
</reference>
<dbReference type="CDD" id="cd03017">
    <property type="entry name" value="PRX_BCP"/>
    <property type="match status" value="1"/>
</dbReference>
<keyword evidence="8" id="KW-0676">Redox-active center</keyword>
<evidence type="ECO:0000256" key="4">
    <source>
        <dbReference type="ARBA" id="ARBA00022559"/>
    </source>
</evidence>